<name>A0A3P6PRF6_DIBLA</name>
<organism evidence="2 3">
    <name type="scientific">Dibothriocephalus latus</name>
    <name type="common">Fish tapeworm</name>
    <name type="synonym">Diphyllobothrium latum</name>
    <dbReference type="NCBI Taxonomy" id="60516"/>
    <lineage>
        <taxon>Eukaryota</taxon>
        <taxon>Metazoa</taxon>
        <taxon>Spiralia</taxon>
        <taxon>Lophotrochozoa</taxon>
        <taxon>Platyhelminthes</taxon>
        <taxon>Cestoda</taxon>
        <taxon>Eucestoda</taxon>
        <taxon>Diphyllobothriidea</taxon>
        <taxon>Diphyllobothriidae</taxon>
        <taxon>Dibothriocephalus</taxon>
    </lineage>
</organism>
<dbReference type="OrthoDB" id="6282440at2759"/>
<evidence type="ECO:0000256" key="1">
    <source>
        <dbReference type="SAM" id="MobiDB-lite"/>
    </source>
</evidence>
<accession>A0A3P6PRF6</accession>
<evidence type="ECO:0000313" key="2">
    <source>
        <dbReference type="EMBL" id="VDK39712.1"/>
    </source>
</evidence>
<sequence>MKEAGELTKVSANVAEAASLAGHMGRTTNLRDKFEKGAALEPKEVKRHKAKVRYAGVDSMKHKFIEEAQKATKAADEDGPRKLKEITPPREGVVVGTLESEPKARPPGVVASDD</sequence>
<dbReference type="AlphaFoldDB" id="A0A3P6PRF6"/>
<evidence type="ECO:0000313" key="3">
    <source>
        <dbReference type="Proteomes" id="UP000281553"/>
    </source>
</evidence>
<dbReference type="Proteomes" id="UP000281553">
    <property type="component" value="Unassembled WGS sequence"/>
</dbReference>
<dbReference type="EMBL" id="UYRU01006103">
    <property type="protein sequence ID" value="VDK39712.1"/>
    <property type="molecule type" value="Genomic_DNA"/>
</dbReference>
<keyword evidence="3" id="KW-1185">Reference proteome</keyword>
<protein>
    <submittedName>
        <fullName evidence="2">Uncharacterized protein</fullName>
    </submittedName>
</protein>
<proteinExistence type="predicted"/>
<feature type="compositionally biased region" description="Basic and acidic residues" evidence="1">
    <location>
        <begin position="69"/>
        <end position="88"/>
    </location>
</feature>
<reference evidence="2 3" key="1">
    <citation type="submission" date="2018-11" db="EMBL/GenBank/DDBJ databases">
        <authorList>
            <consortium name="Pathogen Informatics"/>
        </authorList>
    </citation>
    <scope>NUCLEOTIDE SEQUENCE [LARGE SCALE GENOMIC DNA]</scope>
</reference>
<feature type="non-terminal residue" evidence="2">
    <location>
        <position position="114"/>
    </location>
</feature>
<gene>
    <name evidence="2" type="ORF">DILT_LOCUS1063</name>
</gene>
<feature type="region of interest" description="Disordered" evidence="1">
    <location>
        <begin position="69"/>
        <end position="114"/>
    </location>
</feature>